<organism evidence="2 3">
    <name type="scientific">Staphylotrichum longicolle</name>
    <dbReference type="NCBI Taxonomy" id="669026"/>
    <lineage>
        <taxon>Eukaryota</taxon>
        <taxon>Fungi</taxon>
        <taxon>Dikarya</taxon>
        <taxon>Ascomycota</taxon>
        <taxon>Pezizomycotina</taxon>
        <taxon>Sordariomycetes</taxon>
        <taxon>Sordariomycetidae</taxon>
        <taxon>Sordariales</taxon>
        <taxon>Chaetomiaceae</taxon>
        <taxon>Staphylotrichum</taxon>
    </lineage>
</organism>
<sequence>MWTQTASRALSPETAQLIRNPGAPRTPLADITHFVLATESASNFWSSDTVNAEPPRRPSSPCLAPDITGDIDLLTADEARRLLLLSAQSNMSLATAIRGIALHRSSRRSMAQVEDSDLADTFRFGEDEMMSHV</sequence>
<proteinExistence type="predicted"/>
<dbReference type="AlphaFoldDB" id="A0AAD4ET65"/>
<protein>
    <submittedName>
        <fullName evidence="2">Uncharacterized protein</fullName>
    </submittedName>
</protein>
<dbReference type="Proteomes" id="UP001197093">
    <property type="component" value="Unassembled WGS sequence"/>
</dbReference>
<evidence type="ECO:0000313" key="3">
    <source>
        <dbReference type="Proteomes" id="UP001197093"/>
    </source>
</evidence>
<evidence type="ECO:0000256" key="1">
    <source>
        <dbReference type="SAM" id="MobiDB-lite"/>
    </source>
</evidence>
<feature type="region of interest" description="Disordered" evidence="1">
    <location>
        <begin position="46"/>
        <end position="65"/>
    </location>
</feature>
<feature type="region of interest" description="Disordered" evidence="1">
    <location>
        <begin position="1"/>
        <end position="24"/>
    </location>
</feature>
<accession>A0AAD4ET65</accession>
<evidence type="ECO:0000313" key="2">
    <source>
        <dbReference type="EMBL" id="KAG7286854.1"/>
    </source>
</evidence>
<name>A0AAD4ET65_9PEZI</name>
<reference evidence="2" key="1">
    <citation type="submission" date="2023-02" db="EMBL/GenBank/DDBJ databases">
        <authorList>
            <person name="Palmer J.M."/>
        </authorList>
    </citation>
    <scope>NUCLEOTIDE SEQUENCE</scope>
    <source>
        <strain evidence="2">FW57</strain>
    </source>
</reference>
<comment type="caution">
    <text evidence="2">The sequence shown here is derived from an EMBL/GenBank/DDBJ whole genome shotgun (WGS) entry which is preliminary data.</text>
</comment>
<dbReference type="EMBL" id="JAHCVI010000004">
    <property type="protein sequence ID" value="KAG7286854.1"/>
    <property type="molecule type" value="Genomic_DNA"/>
</dbReference>
<gene>
    <name evidence="2" type="ORF">NEMBOFW57_009172</name>
</gene>
<keyword evidence="3" id="KW-1185">Reference proteome</keyword>